<name>A0A6L9G778_9MICC</name>
<organism evidence="2 3">
    <name type="scientific">Glutamicibacter soli</name>
    <dbReference type="NCBI Taxonomy" id="453836"/>
    <lineage>
        <taxon>Bacteria</taxon>
        <taxon>Bacillati</taxon>
        <taxon>Actinomycetota</taxon>
        <taxon>Actinomycetes</taxon>
        <taxon>Micrococcales</taxon>
        <taxon>Micrococcaceae</taxon>
        <taxon>Glutamicibacter</taxon>
    </lineage>
</organism>
<evidence type="ECO:0000313" key="3">
    <source>
        <dbReference type="Proteomes" id="UP000477543"/>
    </source>
</evidence>
<reference evidence="2 3" key="1">
    <citation type="submission" date="2020-01" db="EMBL/GenBank/DDBJ databases">
        <title>Glutamicibacter soli M275.</title>
        <authorList>
            <person name="Meng X."/>
        </authorList>
    </citation>
    <scope>NUCLEOTIDE SEQUENCE [LARGE SCALE GENOMIC DNA]</scope>
    <source>
        <strain evidence="2 3">M275</strain>
    </source>
</reference>
<sequence>MADLFDHLEDAERAQGVADPAAVLTDDQLEEGGLRQVRAFVRTRASRNALRVQKHREKAAAEGLGQVNVVAPEAARDALKAIAKRTAGGEPLEAVLRDLAGLQRPQAVPGPAPAPKVDTSPAPERPSKLPEADALVVAAAHAPGLRGWLIRRLAGV</sequence>
<gene>
    <name evidence="2" type="ORF">GT020_17965</name>
</gene>
<protein>
    <submittedName>
        <fullName evidence="2">Uncharacterized protein</fullName>
    </submittedName>
</protein>
<dbReference type="Proteomes" id="UP000477543">
    <property type="component" value="Unassembled WGS sequence"/>
</dbReference>
<dbReference type="AlphaFoldDB" id="A0A6L9G778"/>
<comment type="caution">
    <text evidence="2">The sequence shown here is derived from an EMBL/GenBank/DDBJ whole genome shotgun (WGS) entry which is preliminary data.</text>
</comment>
<feature type="region of interest" description="Disordered" evidence="1">
    <location>
        <begin position="102"/>
        <end position="130"/>
    </location>
</feature>
<evidence type="ECO:0000256" key="1">
    <source>
        <dbReference type="SAM" id="MobiDB-lite"/>
    </source>
</evidence>
<accession>A0A6L9G778</accession>
<evidence type="ECO:0000313" key="2">
    <source>
        <dbReference type="EMBL" id="NAZ17922.1"/>
    </source>
</evidence>
<dbReference type="RefSeq" id="WP_161450226.1">
    <property type="nucleotide sequence ID" value="NZ_WYDN01000036.1"/>
</dbReference>
<dbReference type="EMBL" id="WYDN01000036">
    <property type="protein sequence ID" value="NAZ17922.1"/>
    <property type="molecule type" value="Genomic_DNA"/>
</dbReference>
<proteinExistence type="predicted"/>